<accession>A0A6J7FQ78</accession>
<proteinExistence type="predicted"/>
<organism evidence="1">
    <name type="scientific">freshwater metagenome</name>
    <dbReference type="NCBI Taxonomy" id="449393"/>
    <lineage>
        <taxon>unclassified sequences</taxon>
        <taxon>metagenomes</taxon>
        <taxon>ecological metagenomes</taxon>
    </lineage>
</organism>
<name>A0A6J7FQ78_9ZZZZ</name>
<dbReference type="EMBL" id="CAFBPZ010000001">
    <property type="protein sequence ID" value="CAB5032912.1"/>
    <property type="molecule type" value="Genomic_DNA"/>
</dbReference>
<evidence type="ECO:0000313" key="1">
    <source>
        <dbReference type="EMBL" id="CAB4894269.1"/>
    </source>
</evidence>
<protein>
    <submittedName>
        <fullName evidence="1">Unannotated protein</fullName>
    </submittedName>
</protein>
<sequence length="135" mass="14170">MKLTRILMTLAMSLRSSAKKATAIGSTALIAVLSFGGSIDSAFAAGPQGPSCGTYKFQKDEIIAGQLFPKGTYVVNSIGISCAKVLGTKGVIAQFLKLGDKDLLPKPWQYLYGAVGAPKFISGPGLGFRVQWISP</sequence>
<dbReference type="EMBL" id="CAFBMC010000022">
    <property type="protein sequence ID" value="CAB4894269.1"/>
    <property type="molecule type" value="Genomic_DNA"/>
</dbReference>
<gene>
    <name evidence="1" type="ORF">UFOPK3495_00594</name>
    <name evidence="2" type="ORF">UFOPK4237_00020</name>
</gene>
<reference evidence="1" key="1">
    <citation type="submission" date="2020-05" db="EMBL/GenBank/DDBJ databases">
        <authorList>
            <person name="Chiriac C."/>
            <person name="Salcher M."/>
            <person name="Ghai R."/>
            <person name="Kavagutti S V."/>
        </authorList>
    </citation>
    <scope>NUCLEOTIDE SEQUENCE</scope>
</reference>
<evidence type="ECO:0000313" key="2">
    <source>
        <dbReference type="EMBL" id="CAB5032912.1"/>
    </source>
</evidence>
<dbReference type="AlphaFoldDB" id="A0A6J7FQ78"/>